<keyword evidence="9" id="KW-1185">Reference proteome</keyword>
<dbReference type="SUPFAM" id="SSF48452">
    <property type="entry name" value="TPR-like"/>
    <property type="match status" value="3"/>
</dbReference>
<comment type="similarity">
    <text evidence="1">Belongs to the AfsR/DnrI/RedD regulatory family.</text>
</comment>
<feature type="repeat" description="TPR" evidence="5">
    <location>
        <begin position="833"/>
        <end position="866"/>
    </location>
</feature>
<sequence>METDRNGGRRYHLLGPVGVHVGGVPLPVGGPKPRTILAALLLEANRVVSEERLIAVGWGEAWPTTVRGQLQAYVSGLRKLLGPAVVARRPPGYLLQVAPGELDLHDFDEAVARARDGTTGRPGERAALLRRALDLWPGPTLGGTTEALLDAQGPALRERRFGVLEELYDAELDAGRHAEVIGPLRQAVRDNPFRERLHAQLMLALHRCGRTAEALEVYAAARARLATELGVEPGRLLRRAHQSVLREEPPSPAVETAPTVPRQLPAPLPAFIGRAAELSALDAAACPDSGVRVVAVTGSAGVGKTALTVRWAHTARARFPDGQLHVDLRGFDPGGPAVTPAEAVRGLLDALRVPAGQLPTGFDAQVGLYRSLLADRRMLVVLDNARDAEQARPLLPGTCSCFTVVTSRADLSSLVAAEAATPLPLGLFSVDEARQMLSRRVGAGRVRREPRAAEEIIEASARLPLALAVIAARAATRPAFPLAALAAELRECDRLDRFDGGAPSSDVRTVFAVSYRTLGATAARVFRLLGLHPGPTVSVAATASLAGVDPDGARRALVALARAHLVDEPRPGRYGMHDLLRGYAAELVHAHDDAAVRRAAAHRLLDHYLHTALAADRLLNPRRDVVTPAPPRAGARPEPVGDPRQAMAWFEAEHPTLVALVHQAPAGFEAHRWQLAWALVTFFDRQGHWDDYVAVHRAALDAVGRDGVPLARAHTHRNLGRAYARLRRLPDADTELRRALALYEQTGDEQGAAQVHGNLSWVLERRGRHRAALHHARQAMRAYERLGDRVMTANARNTVGWQYALLGDLDRALGHCRAALTLLQGAGDRFGEAVTWDSLGYIHQRRGRPAEAVACYRRALDLFREAGDLSNEGQTLGKLAAAHDAVGDPGAARQARQEALRILEGLGHPDAARLRGELG</sequence>
<proteinExistence type="inferred from homology"/>
<evidence type="ECO:0000256" key="5">
    <source>
        <dbReference type="PROSITE-ProRule" id="PRU00339"/>
    </source>
</evidence>
<dbReference type="InterPro" id="IPR036388">
    <property type="entry name" value="WH-like_DNA-bd_sf"/>
</dbReference>
<dbReference type="InterPro" id="IPR001867">
    <property type="entry name" value="OmpR/PhoB-type_DNA-bd"/>
</dbReference>
<accession>A0A2W2DWN1</accession>
<dbReference type="InterPro" id="IPR011990">
    <property type="entry name" value="TPR-like_helical_dom_sf"/>
</dbReference>
<dbReference type="OrthoDB" id="7628974at2"/>
<organism evidence="8 9">
    <name type="scientific">Micromonospora deserti</name>
    <dbReference type="NCBI Taxonomy" id="2070366"/>
    <lineage>
        <taxon>Bacteria</taxon>
        <taxon>Bacillati</taxon>
        <taxon>Actinomycetota</taxon>
        <taxon>Actinomycetes</taxon>
        <taxon>Micromonosporales</taxon>
        <taxon>Micromonosporaceae</taxon>
        <taxon>Micromonospora</taxon>
    </lineage>
</organism>
<dbReference type="Gene3D" id="3.40.50.300">
    <property type="entry name" value="P-loop containing nucleotide triphosphate hydrolases"/>
    <property type="match status" value="1"/>
</dbReference>
<evidence type="ECO:0000256" key="4">
    <source>
        <dbReference type="ARBA" id="ARBA00023163"/>
    </source>
</evidence>
<feature type="repeat" description="TPR" evidence="5">
    <location>
        <begin position="713"/>
        <end position="746"/>
    </location>
</feature>
<evidence type="ECO:0000256" key="1">
    <source>
        <dbReference type="ARBA" id="ARBA00005820"/>
    </source>
</evidence>
<dbReference type="Pfam" id="PF13424">
    <property type="entry name" value="TPR_12"/>
    <property type="match status" value="2"/>
</dbReference>
<feature type="domain" description="OmpR/PhoB-type" evidence="7">
    <location>
        <begin position="1"/>
        <end position="97"/>
    </location>
</feature>
<name>A0A2W2DWN1_9ACTN</name>
<protein>
    <recommendedName>
        <fullName evidence="7">OmpR/PhoB-type domain-containing protein</fullName>
    </recommendedName>
</protein>
<dbReference type="GO" id="GO:0043531">
    <property type="term" value="F:ADP binding"/>
    <property type="evidence" value="ECO:0007669"/>
    <property type="project" value="InterPro"/>
</dbReference>
<dbReference type="EMBL" id="POUB01000025">
    <property type="protein sequence ID" value="PZG01597.1"/>
    <property type="molecule type" value="Genomic_DNA"/>
</dbReference>
<keyword evidence="5" id="KW-0802">TPR repeat</keyword>
<dbReference type="SMART" id="SM00862">
    <property type="entry name" value="Trans_reg_C"/>
    <property type="match status" value="1"/>
</dbReference>
<dbReference type="Pfam" id="PF03704">
    <property type="entry name" value="BTAD"/>
    <property type="match status" value="1"/>
</dbReference>
<dbReference type="AlphaFoldDB" id="A0A2W2DWN1"/>
<evidence type="ECO:0000313" key="8">
    <source>
        <dbReference type="EMBL" id="PZG01597.1"/>
    </source>
</evidence>
<dbReference type="InterPro" id="IPR005158">
    <property type="entry name" value="BTAD"/>
</dbReference>
<dbReference type="PROSITE" id="PS51755">
    <property type="entry name" value="OMPR_PHOB"/>
    <property type="match status" value="1"/>
</dbReference>
<dbReference type="GO" id="GO:0006355">
    <property type="term" value="P:regulation of DNA-templated transcription"/>
    <property type="evidence" value="ECO:0007669"/>
    <property type="project" value="InterPro"/>
</dbReference>
<dbReference type="GO" id="GO:0000160">
    <property type="term" value="P:phosphorelay signal transduction system"/>
    <property type="evidence" value="ECO:0007669"/>
    <property type="project" value="InterPro"/>
</dbReference>
<dbReference type="SMART" id="SM01043">
    <property type="entry name" value="BTAD"/>
    <property type="match status" value="1"/>
</dbReference>
<dbReference type="PRINTS" id="PR00364">
    <property type="entry name" value="DISEASERSIST"/>
</dbReference>
<feature type="DNA-binding region" description="OmpR/PhoB-type" evidence="6">
    <location>
        <begin position="1"/>
        <end position="97"/>
    </location>
</feature>
<dbReference type="InterPro" id="IPR027417">
    <property type="entry name" value="P-loop_NTPase"/>
</dbReference>
<dbReference type="SUPFAM" id="SSF52540">
    <property type="entry name" value="P-loop containing nucleoside triphosphate hydrolases"/>
    <property type="match status" value="1"/>
</dbReference>
<dbReference type="InterPro" id="IPR051677">
    <property type="entry name" value="AfsR-DnrI-RedD_regulator"/>
</dbReference>
<dbReference type="Gene3D" id="1.10.10.10">
    <property type="entry name" value="Winged helix-like DNA-binding domain superfamily/Winged helix DNA-binding domain"/>
    <property type="match status" value="1"/>
</dbReference>
<dbReference type="CDD" id="cd15831">
    <property type="entry name" value="BTAD"/>
    <property type="match status" value="1"/>
</dbReference>
<evidence type="ECO:0000256" key="6">
    <source>
        <dbReference type="PROSITE-ProRule" id="PRU01091"/>
    </source>
</evidence>
<evidence type="ECO:0000256" key="3">
    <source>
        <dbReference type="ARBA" id="ARBA00023125"/>
    </source>
</evidence>
<dbReference type="InterPro" id="IPR016032">
    <property type="entry name" value="Sig_transdc_resp-reg_C-effctor"/>
</dbReference>
<dbReference type="Proteomes" id="UP000248749">
    <property type="component" value="Unassembled WGS sequence"/>
</dbReference>
<dbReference type="RefSeq" id="WP_111133286.1">
    <property type="nucleotide sequence ID" value="NZ_POUB01000025.1"/>
</dbReference>
<dbReference type="SUPFAM" id="SSF46894">
    <property type="entry name" value="C-terminal effector domain of the bipartite response regulators"/>
    <property type="match status" value="1"/>
</dbReference>
<dbReference type="PANTHER" id="PTHR35807">
    <property type="entry name" value="TRANSCRIPTIONAL REGULATOR REDD-RELATED"/>
    <property type="match status" value="1"/>
</dbReference>
<dbReference type="Gene3D" id="1.25.40.10">
    <property type="entry name" value="Tetratricopeptide repeat domain"/>
    <property type="match status" value="2"/>
</dbReference>
<keyword evidence="4" id="KW-0804">Transcription</keyword>
<evidence type="ECO:0000256" key="2">
    <source>
        <dbReference type="ARBA" id="ARBA00023015"/>
    </source>
</evidence>
<reference evidence="8 9" key="1">
    <citation type="submission" date="2018-01" db="EMBL/GenBank/DDBJ databases">
        <title>Draft genome sequence of Salinispora sp. 13K206.</title>
        <authorList>
            <person name="Sahin N."/>
            <person name="Saygin H."/>
            <person name="Ay H."/>
        </authorList>
    </citation>
    <scope>NUCLEOTIDE SEQUENCE [LARGE SCALE GENOMIC DNA]</scope>
    <source>
        <strain evidence="8 9">13K206</strain>
    </source>
</reference>
<keyword evidence="2" id="KW-0805">Transcription regulation</keyword>
<dbReference type="PANTHER" id="PTHR35807:SF1">
    <property type="entry name" value="TRANSCRIPTIONAL REGULATOR REDD"/>
    <property type="match status" value="1"/>
</dbReference>
<comment type="caution">
    <text evidence="8">The sequence shown here is derived from an EMBL/GenBank/DDBJ whole genome shotgun (WGS) entry which is preliminary data.</text>
</comment>
<dbReference type="PROSITE" id="PS50005">
    <property type="entry name" value="TPR"/>
    <property type="match status" value="2"/>
</dbReference>
<keyword evidence="3 6" id="KW-0238">DNA-binding</keyword>
<evidence type="ECO:0000313" key="9">
    <source>
        <dbReference type="Proteomes" id="UP000248749"/>
    </source>
</evidence>
<evidence type="ECO:0000259" key="7">
    <source>
        <dbReference type="PROSITE" id="PS51755"/>
    </source>
</evidence>
<gene>
    <name evidence="8" type="ORF">C1I99_06460</name>
</gene>
<dbReference type="GO" id="GO:0003677">
    <property type="term" value="F:DNA binding"/>
    <property type="evidence" value="ECO:0007669"/>
    <property type="project" value="UniProtKB-UniRule"/>
</dbReference>
<dbReference type="InterPro" id="IPR019734">
    <property type="entry name" value="TPR_rpt"/>
</dbReference>
<dbReference type="SMART" id="SM00028">
    <property type="entry name" value="TPR"/>
    <property type="match status" value="5"/>
</dbReference>